<sequence length="120" mass="13345">MTEQHSATPIDPADLPQVIITFLAAQQAHDAETAISLFLPDAVVTDEGHDFHGDDKIRDWIAKAASDFTYTTELTGAFRLDATHYDVIHHLEGDFPGGVVDLHFRFAMRDDLIQTLTIEP</sequence>
<evidence type="ECO:0000313" key="2">
    <source>
        <dbReference type="EMBL" id="NYI76833.1"/>
    </source>
</evidence>
<keyword evidence="3" id="KW-1185">Reference proteome</keyword>
<accession>A0A7Z0IRH4</accession>
<name>A0A7Z0IRH4_9ACTN</name>
<reference evidence="2 3" key="1">
    <citation type="submission" date="2020-07" db="EMBL/GenBank/DDBJ databases">
        <title>Sequencing the genomes of 1000 actinobacteria strains.</title>
        <authorList>
            <person name="Klenk H.-P."/>
        </authorList>
    </citation>
    <scope>NUCLEOTIDE SEQUENCE [LARGE SCALE GENOMIC DNA]</scope>
    <source>
        <strain evidence="2 3">DSM 26487</strain>
    </source>
</reference>
<keyword evidence="2" id="KW-0413">Isomerase</keyword>
<evidence type="ECO:0000259" key="1">
    <source>
        <dbReference type="Pfam" id="PF12680"/>
    </source>
</evidence>
<dbReference type="InterPro" id="IPR032710">
    <property type="entry name" value="NTF2-like_dom_sf"/>
</dbReference>
<evidence type="ECO:0000313" key="3">
    <source>
        <dbReference type="Proteomes" id="UP000564496"/>
    </source>
</evidence>
<dbReference type="Proteomes" id="UP000564496">
    <property type="component" value="Unassembled WGS sequence"/>
</dbReference>
<organism evidence="2 3">
    <name type="scientific">Nocardioides panzhihuensis</name>
    <dbReference type="NCBI Taxonomy" id="860243"/>
    <lineage>
        <taxon>Bacteria</taxon>
        <taxon>Bacillati</taxon>
        <taxon>Actinomycetota</taxon>
        <taxon>Actinomycetes</taxon>
        <taxon>Propionibacteriales</taxon>
        <taxon>Nocardioidaceae</taxon>
        <taxon>Nocardioides</taxon>
    </lineage>
</organism>
<feature type="domain" description="SnoaL-like" evidence="1">
    <location>
        <begin position="21"/>
        <end position="113"/>
    </location>
</feature>
<dbReference type="EMBL" id="JACBZR010000001">
    <property type="protein sequence ID" value="NYI76833.1"/>
    <property type="molecule type" value="Genomic_DNA"/>
</dbReference>
<dbReference type="GO" id="GO:0016853">
    <property type="term" value="F:isomerase activity"/>
    <property type="evidence" value="ECO:0007669"/>
    <property type="project" value="UniProtKB-KW"/>
</dbReference>
<gene>
    <name evidence="2" type="ORF">BJ988_001481</name>
</gene>
<comment type="caution">
    <text evidence="2">The sequence shown here is derived from an EMBL/GenBank/DDBJ whole genome shotgun (WGS) entry which is preliminary data.</text>
</comment>
<dbReference type="Gene3D" id="3.10.450.50">
    <property type="match status" value="1"/>
</dbReference>
<dbReference type="Pfam" id="PF12680">
    <property type="entry name" value="SnoaL_2"/>
    <property type="match status" value="1"/>
</dbReference>
<dbReference type="AlphaFoldDB" id="A0A7Z0IRH4"/>
<dbReference type="RefSeq" id="WP_179657439.1">
    <property type="nucleotide sequence ID" value="NZ_JACBZR010000001.1"/>
</dbReference>
<proteinExistence type="predicted"/>
<protein>
    <submittedName>
        <fullName evidence="2">Ketosteroid isomerase-like protein</fullName>
    </submittedName>
</protein>
<dbReference type="InterPro" id="IPR037401">
    <property type="entry name" value="SnoaL-like"/>
</dbReference>
<dbReference type="SUPFAM" id="SSF54427">
    <property type="entry name" value="NTF2-like"/>
    <property type="match status" value="1"/>
</dbReference>